<evidence type="ECO:0000313" key="2">
    <source>
        <dbReference type="EMBL" id="QAT67921.1"/>
    </source>
</evidence>
<dbReference type="InterPro" id="IPR037883">
    <property type="entry name" value="Knr4/Smi1-like_sf"/>
</dbReference>
<name>A0AAJ3Z2Y0_9BACI</name>
<dbReference type="InterPro" id="IPR018958">
    <property type="entry name" value="Knr4/Smi1-like_dom"/>
</dbReference>
<sequence length="153" mass="17843">MQEINWLSPSEYKELSNKDINAVENKMKVAFPSDYKEIVKKYQGCVPLDKNVVEIGSFKESFNFLLTIESDEYIGILEVYDSIQDRLVENVIPFANDPGGNFYCFDYRDSSEPKIVFWDHEEAYTNPEKALIYVCENFTELINGLRPLKEDEE</sequence>
<dbReference type="SMART" id="SM00860">
    <property type="entry name" value="SMI1_KNR4"/>
    <property type="match status" value="1"/>
</dbReference>
<protein>
    <submittedName>
        <fullName evidence="2">SMI1/KNR4 family protein</fullName>
    </submittedName>
</protein>
<proteinExistence type="predicted"/>
<reference evidence="2 3" key="1">
    <citation type="submission" date="2019-01" db="EMBL/GenBank/DDBJ databases">
        <title>Genome sequence of Bacillus glycinifermentans SRCM103574.</title>
        <authorList>
            <person name="Kong H.-J."/>
            <person name="Jeong S.-Y."/>
            <person name="Jeong D.-Y."/>
        </authorList>
    </citation>
    <scope>NUCLEOTIDE SEQUENCE [LARGE SCALE GENOMIC DNA]</scope>
    <source>
        <strain evidence="2 3">SRCM103574</strain>
    </source>
</reference>
<evidence type="ECO:0000313" key="3">
    <source>
        <dbReference type="Proteomes" id="UP000288675"/>
    </source>
</evidence>
<dbReference type="EMBL" id="CP035232">
    <property type="protein sequence ID" value="QAT67921.1"/>
    <property type="molecule type" value="Genomic_DNA"/>
</dbReference>
<gene>
    <name evidence="2" type="ORF">EQZ20_16570</name>
</gene>
<evidence type="ECO:0000259" key="1">
    <source>
        <dbReference type="SMART" id="SM00860"/>
    </source>
</evidence>
<dbReference type="Pfam" id="PF09346">
    <property type="entry name" value="SMI1_KNR4"/>
    <property type="match status" value="1"/>
</dbReference>
<dbReference type="Gene3D" id="3.40.1580.10">
    <property type="entry name" value="SMI1/KNR4-like"/>
    <property type="match status" value="1"/>
</dbReference>
<dbReference type="SUPFAM" id="SSF160631">
    <property type="entry name" value="SMI1/KNR4-like"/>
    <property type="match status" value="1"/>
</dbReference>
<dbReference type="AlphaFoldDB" id="A0AAJ3Z2Y0"/>
<dbReference type="Proteomes" id="UP000288675">
    <property type="component" value="Chromosome"/>
</dbReference>
<feature type="domain" description="Knr4/Smi1-like" evidence="1">
    <location>
        <begin position="14"/>
        <end position="144"/>
    </location>
</feature>
<accession>A0AAJ3Z2Y0</accession>
<organism evidence="2 3">
    <name type="scientific">Bacillus glycinifermentans</name>
    <dbReference type="NCBI Taxonomy" id="1664069"/>
    <lineage>
        <taxon>Bacteria</taxon>
        <taxon>Bacillati</taxon>
        <taxon>Bacillota</taxon>
        <taxon>Bacilli</taxon>
        <taxon>Bacillales</taxon>
        <taxon>Bacillaceae</taxon>
        <taxon>Bacillus</taxon>
    </lineage>
</organism>